<evidence type="ECO:0000259" key="1">
    <source>
        <dbReference type="Pfam" id="PF25460"/>
    </source>
</evidence>
<accession>A0A0C9RF90</accession>
<dbReference type="GO" id="GO:0005643">
    <property type="term" value="C:nuclear pore"/>
    <property type="evidence" value="ECO:0007669"/>
    <property type="project" value="TreeGrafter"/>
</dbReference>
<dbReference type="EMBL" id="GBYB01002412">
    <property type="protein sequence ID" value="JAG72179.1"/>
    <property type="molecule type" value="Transcribed_RNA"/>
</dbReference>
<dbReference type="InterPro" id="IPR057403">
    <property type="entry name" value="Beta-prop_Aladin"/>
</dbReference>
<feature type="domain" description="Aladin seven-bladed propeller" evidence="1">
    <location>
        <begin position="144"/>
        <end position="493"/>
    </location>
</feature>
<dbReference type="RefSeq" id="XP_011311087.1">
    <property type="nucleotide sequence ID" value="XM_011312785.1"/>
</dbReference>
<evidence type="ECO:0000313" key="5">
    <source>
        <dbReference type="RefSeq" id="XP_011311087.1"/>
    </source>
</evidence>
<reference evidence="5" key="2">
    <citation type="submission" date="2025-04" db="UniProtKB">
        <authorList>
            <consortium name="RefSeq"/>
        </authorList>
    </citation>
    <scope>IDENTIFICATION</scope>
    <source>
        <strain evidence="5">USDA-PBARC FA_bdor</strain>
        <tissue evidence="5">Whole organism</tissue>
    </source>
</reference>
<evidence type="ECO:0000313" key="2">
    <source>
        <dbReference type="EMBL" id="JAG72179.1"/>
    </source>
</evidence>
<sequence>MLKVPSLYDFPPLSGDDRATGGFIGGELVFSERRNFLEETQPYFKFIRSCPEVNVTPEILATRESARTIGAADLFLSVEDSAFKKIASTWREKGVVEAVRIAAGEDPERVSRIVHWLAMRITKILDFIEKKTSSYEGLPSIGSGSVSDIAGTRDWTTALIRCLAWHPHCTRLALACRDDRIRIYSSEIQGVAVLRHSAQKSVCSMSWRPNAGRELAAACGSGVLVWSVELGAASNSLSHALFLRQRNHAPVTSVNWHPQGDLLVSCSPNDFNMIVWDVAKEVGVPLRRVGGGGLCFSKWSICGSKLLAATCGNVFRVWNTGAGNPWSVERWTVPNGRVAAACFGPHQILLFASTEDPPTLFSLPLQDNIFNVQGDSPANDPKAAVPLIDLTKVSFDDDGAGVTVGGRVVATEWDPSGQYLAILFQDSPVVAVFKTEIGTLFGLTEVTPSCLVKGFPGESPNCLQFQQNINTNGLIACLTIAWSSGRVQQFPIVGGNKSATPTRTPPPLDRSISSSDYNHYTFL</sequence>
<dbReference type="PANTHER" id="PTHR14494">
    <property type="entry name" value="ALADIN/ADRACALIN/AAAS"/>
    <property type="match status" value="1"/>
</dbReference>
<dbReference type="AlphaFoldDB" id="A0A0C9RF90"/>
<keyword evidence="4" id="KW-1185">Reference proteome</keyword>
<evidence type="ECO:0000313" key="3">
    <source>
        <dbReference type="EMBL" id="JAG85011.1"/>
    </source>
</evidence>
<dbReference type="Gene3D" id="2.130.10.10">
    <property type="entry name" value="YVTN repeat-like/Quinoprotein amine dehydrogenase"/>
    <property type="match status" value="2"/>
</dbReference>
<dbReference type="InterPro" id="IPR001680">
    <property type="entry name" value="WD40_rpt"/>
</dbReference>
<dbReference type="InterPro" id="IPR036322">
    <property type="entry name" value="WD40_repeat_dom_sf"/>
</dbReference>
<dbReference type="PANTHER" id="PTHR14494:SF0">
    <property type="entry name" value="ALADIN"/>
    <property type="match status" value="1"/>
</dbReference>
<dbReference type="OrthoDB" id="411991at2759"/>
<dbReference type="Proteomes" id="UP000694866">
    <property type="component" value="Unplaced"/>
</dbReference>
<proteinExistence type="predicted"/>
<dbReference type="Pfam" id="PF25460">
    <property type="entry name" value="Beta-prop_Aladin"/>
    <property type="match status" value="1"/>
</dbReference>
<dbReference type="InterPro" id="IPR045139">
    <property type="entry name" value="Aladin"/>
</dbReference>
<evidence type="ECO:0000313" key="4">
    <source>
        <dbReference type="Proteomes" id="UP000694866"/>
    </source>
</evidence>
<reference evidence="3" key="1">
    <citation type="submission" date="2015-01" db="EMBL/GenBank/DDBJ databases">
        <title>Transcriptome Assembly of Fopius arisanus.</title>
        <authorList>
            <person name="Geib S."/>
        </authorList>
    </citation>
    <scope>NUCLEOTIDE SEQUENCE</scope>
</reference>
<dbReference type="GeneID" id="105271318"/>
<dbReference type="GO" id="GO:0006913">
    <property type="term" value="P:nucleocytoplasmic transport"/>
    <property type="evidence" value="ECO:0007669"/>
    <property type="project" value="TreeGrafter"/>
</dbReference>
<dbReference type="SMART" id="SM00320">
    <property type="entry name" value="WD40"/>
    <property type="match status" value="3"/>
</dbReference>
<accession>A0A9R1TK68</accession>
<dbReference type="SUPFAM" id="SSF50978">
    <property type="entry name" value="WD40 repeat-like"/>
    <property type="match status" value="1"/>
</dbReference>
<dbReference type="EMBL" id="GBYB01015244">
    <property type="protein sequence ID" value="JAG85011.1"/>
    <property type="molecule type" value="Transcribed_RNA"/>
</dbReference>
<name>A0A0C9RF90_9HYME</name>
<organism evidence="3">
    <name type="scientific">Fopius arisanus</name>
    <dbReference type="NCBI Taxonomy" id="64838"/>
    <lineage>
        <taxon>Eukaryota</taxon>
        <taxon>Metazoa</taxon>
        <taxon>Ecdysozoa</taxon>
        <taxon>Arthropoda</taxon>
        <taxon>Hexapoda</taxon>
        <taxon>Insecta</taxon>
        <taxon>Pterygota</taxon>
        <taxon>Neoptera</taxon>
        <taxon>Endopterygota</taxon>
        <taxon>Hymenoptera</taxon>
        <taxon>Apocrita</taxon>
        <taxon>Ichneumonoidea</taxon>
        <taxon>Braconidae</taxon>
        <taxon>Opiinae</taxon>
        <taxon>Fopius</taxon>
    </lineage>
</organism>
<dbReference type="InterPro" id="IPR015943">
    <property type="entry name" value="WD40/YVTN_repeat-like_dom_sf"/>
</dbReference>
<gene>
    <name evidence="3" type="primary">AAAS_1</name>
    <name evidence="2" type="synonym">AAAS_0</name>
    <name evidence="5" type="synonym">LOC105271318</name>
    <name evidence="3" type="ORF">g.50549</name>
    <name evidence="2" type="ORF">g.50560</name>
</gene>
<protein>
    <submittedName>
        <fullName evidence="2">AAAS_0 protein</fullName>
    </submittedName>
    <submittedName>
        <fullName evidence="3">AAAS_1 protein</fullName>
    </submittedName>
    <submittedName>
        <fullName evidence="5">Aladin</fullName>
    </submittedName>
</protein>
<dbReference type="KEGG" id="fas:105271318"/>